<dbReference type="AlphaFoldDB" id="A0A6P4E5N4"/>
<comment type="subcellular location">
    <subcellularLocation>
        <location evidence="1">Cell membrane</location>
    </subcellularLocation>
</comment>
<dbReference type="PROSITE" id="PS50835">
    <property type="entry name" value="IG_LIKE"/>
    <property type="match status" value="3"/>
</dbReference>
<reference evidence="13" key="2">
    <citation type="submission" date="2025-04" db="UniProtKB">
        <authorList>
            <consortium name="RefSeq"/>
        </authorList>
    </citation>
    <scope>IDENTIFICATION</scope>
</reference>
<evidence type="ECO:0000313" key="11">
    <source>
        <dbReference type="EnsemblMetazoa" id="XP_016971784.1"/>
    </source>
</evidence>
<dbReference type="RefSeq" id="XP_016971784.1">
    <property type="nucleotide sequence ID" value="XM_017116295.1"/>
</dbReference>
<feature type="compositionally biased region" description="Gly residues" evidence="9">
    <location>
        <begin position="456"/>
        <end position="476"/>
    </location>
</feature>
<dbReference type="GeneID" id="108039334"/>
<dbReference type="InterPro" id="IPR003598">
    <property type="entry name" value="Ig_sub2"/>
</dbReference>
<name>A0A6P4E5N4_DRORH</name>
<dbReference type="Proteomes" id="UP001652680">
    <property type="component" value="Unassembled WGS sequence"/>
</dbReference>
<reference evidence="12" key="1">
    <citation type="journal article" date="2021" name="Elife">
        <title>Highly contiguous assemblies of 101 drosophilid genomes.</title>
        <authorList>
            <person name="Kim B.Y."/>
            <person name="Wang J.R."/>
            <person name="Miller D.E."/>
            <person name="Barmina O."/>
            <person name="Delaney E."/>
            <person name="Thompson A."/>
            <person name="Comeault A.A."/>
            <person name="Peede D."/>
            <person name="D'Agostino E.R."/>
            <person name="Pelaez J."/>
            <person name="Aguilar J.M."/>
            <person name="Haji D."/>
            <person name="Matsunaga T."/>
            <person name="Armstrong E.E."/>
            <person name="Zych M."/>
            <person name="Ogawa Y."/>
            <person name="Stamenkovic-Radak M."/>
            <person name="Jelic M."/>
            <person name="Veselinovic M.S."/>
            <person name="Tanaskovic M."/>
            <person name="Eric P."/>
            <person name="Gao J.J."/>
            <person name="Katoh T.K."/>
            <person name="Toda M.J."/>
            <person name="Watabe H."/>
            <person name="Watada M."/>
            <person name="Davis J.S."/>
            <person name="Moyle L.C."/>
            <person name="Manoli G."/>
            <person name="Bertolini E."/>
            <person name="Kostal V."/>
            <person name="Hawley R.S."/>
            <person name="Takahashi A."/>
            <person name="Jones C.D."/>
            <person name="Price D.K."/>
            <person name="Whiteman N."/>
            <person name="Kopp A."/>
            <person name="Matute D.R."/>
            <person name="Petrov D.A."/>
        </authorList>
    </citation>
    <scope>NUCLEOTIDE SEQUENCE [LARGE SCALE GENOMIC DNA]</scope>
</reference>
<evidence type="ECO:0000313" key="12">
    <source>
        <dbReference type="Proteomes" id="UP001652680"/>
    </source>
</evidence>
<organism evidence="13">
    <name type="scientific">Drosophila rhopaloa</name>
    <name type="common">Fruit fly</name>
    <dbReference type="NCBI Taxonomy" id="1041015"/>
    <lineage>
        <taxon>Eukaryota</taxon>
        <taxon>Metazoa</taxon>
        <taxon>Ecdysozoa</taxon>
        <taxon>Arthropoda</taxon>
        <taxon>Hexapoda</taxon>
        <taxon>Insecta</taxon>
        <taxon>Pterygota</taxon>
        <taxon>Neoptera</taxon>
        <taxon>Endopterygota</taxon>
        <taxon>Diptera</taxon>
        <taxon>Brachycera</taxon>
        <taxon>Muscomorpha</taxon>
        <taxon>Ephydroidea</taxon>
        <taxon>Drosophilidae</taxon>
        <taxon>Drosophila</taxon>
        <taxon>Sophophora</taxon>
    </lineage>
</organism>
<dbReference type="PANTHER" id="PTHR12231">
    <property type="entry name" value="CTX-RELATED TYPE I TRANSMEMBRANE PROTEIN"/>
    <property type="match status" value="1"/>
</dbReference>
<keyword evidence="4" id="KW-0677">Repeat</keyword>
<accession>A0A6P4E5N4</accession>
<feature type="compositionally biased region" description="Basic residues" evidence="9">
    <location>
        <begin position="440"/>
        <end position="455"/>
    </location>
</feature>
<keyword evidence="12" id="KW-1185">Reference proteome</keyword>
<evidence type="ECO:0000313" key="13">
    <source>
        <dbReference type="RefSeq" id="XP_016971784.1"/>
    </source>
</evidence>
<dbReference type="PANTHER" id="PTHR12231:SF255">
    <property type="entry name" value="DPR-INTERACTING PROTEIN ALPHA, ISOFORM A"/>
    <property type="match status" value="1"/>
</dbReference>
<keyword evidence="6" id="KW-1015">Disulfide bond</keyword>
<keyword evidence="5" id="KW-0472">Membrane</keyword>
<gene>
    <name evidence="13" type="primary">LOC108039334</name>
    <name evidence="11" type="synonym">108039334</name>
</gene>
<keyword evidence="8" id="KW-0393">Immunoglobulin domain</keyword>
<keyword evidence="2" id="KW-1003">Cell membrane</keyword>
<dbReference type="InterPro" id="IPR003599">
    <property type="entry name" value="Ig_sub"/>
</dbReference>
<dbReference type="InterPro" id="IPR036179">
    <property type="entry name" value="Ig-like_dom_sf"/>
</dbReference>
<dbReference type="InterPro" id="IPR051170">
    <property type="entry name" value="Neural/epithelial_adhesion"/>
</dbReference>
<feature type="compositionally biased region" description="Gly residues" evidence="9">
    <location>
        <begin position="351"/>
        <end position="365"/>
    </location>
</feature>
<dbReference type="FunFam" id="2.60.40.10:FF:000328">
    <property type="entry name" value="CLUMA_CG000981, isoform A"/>
    <property type="match status" value="1"/>
</dbReference>
<dbReference type="FunFam" id="2.60.40.10:FF:000376">
    <property type="entry name" value="CLUMA_CG000981, isoform A"/>
    <property type="match status" value="1"/>
</dbReference>
<dbReference type="InterPro" id="IPR013783">
    <property type="entry name" value="Ig-like_fold"/>
</dbReference>
<dbReference type="Pfam" id="PF07679">
    <property type="entry name" value="I-set"/>
    <property type="match status" value="2"/>
</dbReference>
<evidence type="ECO:0000256" key="6">
    <source>
        <dbReference type="ARBA" id="ARBA00023157"/>
    </source>
</evidence>
<dbReference type="Gene3D" id="2.60.40.10">
    <property type="entry name" value="Immunoglobulins"/>
    <property type="match status" value="3"/>
</dbReference>
<feature type="domain" description="Ig-like" evidence="10">
    <location>
        <begin position="42"/>
        <end position="136"/>
    </location>
</feature>
<keyword evidence="3" id="KW-0732">Signal</keyword>
<dbReference type="GO" id="GO:0043005">
    <property type="term" value="C:neuron projection"/>
    <property type="evidence" value="ECO:0007669"/>
    <property type="project" value="TreeGrafter"/>
</dbReference>
<feature type="domain" description="Ig-like" evidence="10">
    <location>
        <begin position="244"/>
        <end position="338"/>
    </location>
</feature>
<feature type="region of interest" description="Disordered" evidence="9">
    <location>
        <begin position="340"/>
        <end position="370"/>
    </location>
</feature>
<keyword evidence="7" id="KW-0325">Glycoprotein</keyword>
<evidence type="ECO:0000256" key="7">
    <source>
        <dbReference type="ARBA" id="ARBA00023180"/>
    </source>
</evidence>
<proteinExistence type="predicted"/>
<feature type="region of interest" description="Disordered" evidence="9">
    <location>
        <begin position="401"/>
        <end position="511"/>
    </location>
</feature>
<evidence type="ECO:0000256" key="8">
    <source>
        <dbReference type="ARBA" id="ARBA00023319"/>
    </source>
</evidence>
<dbReference type="GO" id="GO:0005886">
    <property type="term" value="C:plasma membrane"/>
    <property type="evidence" value="ECO:0007669"/>
    <property type="project" value="UniProtKB-SubCell"/>
</dbReference>
<evidence type="ECO:0000256" key="9">
    <source>
        <dbReference type="SAM" id="MobiDB-lite"/>
    </source>
</evidence>
<evidence type="ECO:0000256" key="1">
    <source>
        <dbReference type="ARBA" id="ARBA00004236"/>
    </source>
</evidence>
<feature type="domain" description="Ig-like" evidence="10">
    <location>
        <begin position="144"/>
        <end position="239"/>
    </location>
</feature>
<dbReference type="EnsemblMetazoa" id="XM_017116295.2">
    <property type="protein sequence ID" value="XP_016971784.1"/>
    <property type="gene ID" value="LOC108039334"/>
</dbReference>
<evidence type="ECO:0000256" key="2">
    <source>
        <dbReference type="ARBA" id="ARBA00022475"/>
    </source>
</evidence>
<protein>
    <submittedName>
        <fullName evidence="13">Lachesin</fullName>
    </submittedName>
</protein>
<evidence type="ECO:0000256" key="4">
    <source>
        <dbReference type="ARBA" id="ARBA00022737"/>
    </source>
</evidence>
<dbReference type="SUPFAM" id="SSF48726">
    <property type="entry name" value="Immunoglobulin"/>
    <property type="match status" value="3"/>
</dbReference>
<evidence type="ECO:0000259" key="10">
    <source>
        <dbReference type="PROSITE" id="PS50835"/>
    </source>
</evidence>
<dbReference type="Pfam" id="PF13927">
    <property type="entry name" value="Ig_3"/>
    <property type="match status" value="1"/>
</dbReference>
<dbReference type="SMART" id="SM00409">
    <property type="entry name" value="IG"/>
    <property type="match status" value="3"/>
</dbReference>
<dbReference type="InterPro" id="IPR013098">
    <property type="entry name" value="Ig_I-set"/>
</dbReference>
<sequence length="556" mass="60398">MRVTAKRLFRNSQLAKFDRNGKMLIHLLVVVSLMEAIGAFQPEFVETISNVSVAVGRDATFTCHVRHLGGYRVGWLKADTKAIQAIHENVITHNPRVTVSHLDQNTWNLHIKAVSEEDRGGYMCQLNTDPMKSQIGFLDVVIPPDFISEDTSSDVIVPEGSSVRLTCRARGYPEPIVTWRREDGNEIVLKDNVGTKTLAPSFRGEVLKLSKISRNEMGSYLCIASNGVPPSVSKRISLSIHFHPVIQVPNQLVGAPLGTDVQIECHVEASPKSINYWIKDTGEMIVTSGKYHVQESSQSMYETKMSMIVRKFQKDDVGSYRCIAKNSLGEVDSSIRLYEIPGPNRNKNPLNGGGKGGGGGGGSAGGSMDADANDILKQKQQVKVTYQPEDEELQYGSAEDFEAEGGENGGLTPLSPHVYYTSGNKPATHKPGNSGGNQHQHQHQQHHHHNHHHQQHGGGGPGSPGGGSGSPGGEMGGITRKPPPYYGGNTEVRGPIDNNEMSSGSGLRRGHHSPLPLPLLLLPVLPLILPRSWHCRQPLLMGLSTVSGLLLSLSLL</sequence>
<dbReference type="SMART" id="SM00408">
    <property type="entry name" value="IGc2"/>
    <property type="match status" value="3"/>
</dbReference>
<evidence type="ECO:0000256" key="3">
    <source>
        <dbReference type="ARBA" id="ARBA00022729"/>
    </source>
</evidence>
<dbReference type="OrthoDB" id="10012075at2759"/>
<dbReference type="CTD" id="31322"/>
<evidence type="ECO:0000256" key="5">
    <source>
        <dbReference type="ARBA" id="ARBA00023136"/>
    </source>
</evidence>
<reference evidence="11" key="3">
    <citation type="submission" date="2025-05" db="UniProtKB">
        <authorList>
            <consortium name="EnsemblMetazoa"/>
        </authorList>
    </citation>
    <scope>IDENTIFICATION</scope>
</reference>
<dbReference type="InterPro" id="IPR007110">
    <property type="entry name" value="Ig-like_dom"/>
</dbReference>